<dbReference type="EMBL" id="JADCUA010000003">
    <property type="protein sequence ID" value="KAH9841356.1"/>
    <property type="molecule type" value="Genomic_DNA"/>
</dbReference>
<feature type="compositionally biased region" description="Basic residues" evidence="1">
    <location>
        <begin position="852"/>
        <end position="864"/>
    </location>
</feature>
<evidence type="ECO:0000313" key="2">
    <source>
        <dbReference type="EMBL" id="KAH9841356.1"/>
    </source>
</evidence>
<feature type="compositionally biased region" description="Basic residues" evidence="1">
    <location>
        <begin position="765"/>
        <end position="777"/>
    </location>
</feature>
<gene>
    <name evidence="2" type="ORF">C8Q71DRAFT_736565</name>
</gene>
<organism evidence="2 3">
    <name type="scientific">Rhodofomes roseus</name>
    <dbReference type="NCBI Taxonomy" id="34475"/>
    <lineage>
        <taxon>Eukaryota</taxon>
        <taxon>Fungi</taxon>
        <taxon>Dikarya</taxon>
        <taxon>Basidiomycota</taxon>
        <taxon>Agaricomycotina</taxon>
        <taxon>Agaricomycetes</taxon>
        <taxon>Polyporales</taxon>
        <taxon>Rhodofomes</taxon>
    </lineage>
</organism>
<feature type="region of interest" description="Disordered" evidence="1">
    <location>
        <begin position="914"/>
        <end position="935"/>
    </location>
</feature>
<feature type="compositionally biased region" description="Low complexity" evidence="1">
    <location>
        <begin position="837"/>
        <end position="851"/>
    </location>
</feature>
<comment type="caution">
    <text evidence="2">The sequence shown here is derived from an EMBL/GenBank/DDBJ whole genome shotgun (WGS) entry which is preliminary data.</text>
</comment>
<name>A0ABQ8KRD1_9APHY</name>
<reference evidence="2 3" key="1">
    <citation type="journal article" date="2021" name="Environ. Microbiol.">
        <title>Gene family expansions and transcriptome signatures uncover fungal adaptations to wood decay.</title>
        <authorList>
            <person name="Hage H."/>
            <person name="Miyauchi S."/>
            <person name="Viragh M."/>
            <person name="Drula E."/>
            <person name="Min B."/>
            <person name="Chaduli D."/>
            <person name="Navarro D."/>
            <person name="Favel A."/>
            <person name="Norest M."/>
            <person name="Lesage-Meessen L."/>
            <person name="Balint B."/>
            <person name="Merenyi Z."/>
            <person name="de Eugenio L."/>
            <person name="Morin E."/>
            <person name="Martinez A.T."/>
            <person name="Baldrian P."/>
            <person name="Stursova M."/>
            <person name="Martinez M.J."/>
            <person name="Novotny C."/>
            <person name="Magnuson J.K."/>
            <person name="Spatafora J.W."/>
            <person name="Maurice S."/>
            <person name="Pangilinan J."/>
            <person name="Andreopoulos W."/>
            <person name="LaButti K."/>
            <person name="Hundley H."/>
            <person name="Na H."/>
            <person name="Kuo A."/>
            <person name="Barry K."/>
            <person name="Lipzen A."/>
            <person name="Henrissat B."/>
            <person name="Riley R."/>
            <person name="Ahrendt S."/>
            <person name="Nagy L.G."/>
            <person name="Grigoriev I.V."/>
            <person name="Martin F."/>
            <person name="Rosso M.N."/>
        </authorList>
    </citation>
    <scope>NUCLEOTIDE SEQUENCE [LARGE SCALE GENOMIC DNA]</scope>
    <source>
        <strain evidence="2 3">CIRM-BRFM 1785</strain>
    </source>
</reference>
<dbReference type="RefSeq" id="XP_047782655.1">
    <property type="nucleotide sequence ID" value="XM_047922556.1"/>
</dbReference>
<accession>A0ABQ8KRD1</accession>
<proteinExistence type="predicted"/>
<evidence type="ECO:0000313" key="3">
    <source>
        <dbReference type="Proteomes" id="UP000814176"/>
    </source>
</evidence>
<evidence type="ECO:0000256" key="1">
    <source>
        <dbReference type="SAM" id="MobiDB-lite"/>
    </source>
</evidence>
<feature type="region of interest" description="Disordered" evidence="1">
    <location>
        <begin position="680"/>
        <end position="899"/>
    </location>
</feature>
<sequence length="935" mass="100248">MMLHAAYRALGIPPTLLPTEYFRMIRMMATRFNVTGNLVHAVLTGSVHLPLAASVPSAMQRPLLAYKHSPTVAATGVKRVLPLPEPNPVRKVVAAHRAKRVLSPMDPAGLKTISAFKRAGSIGLFYSIAPAWIQQICYVLYSSRMLRALPPSDGFRWIALQWFGTSTMPFGLCSSGVHAKQLRLRLGSTAIEDADTRSALVAHKHASAASQALLTFLRLVLGFGVKADGDMPVVRKSFVMYGPARPPVATPKVPIVADRVGSQSAYWVSPMLVERLLAVFGAPQIPLTLPTSHGFYWIALRYFGTSGTRIDSATFSTGTSATEELRRRLRSDASAPADASPMTVESDSALVVDRPTSAASLQLVVFFRLVLLSRLSDNAAHDATPVPEPMDNTDTNVESPDAVLMPVVTPDSVIESTQALEPEASGQPVYSISPTILEPLLAAFGTPQVPRTLPMPELDDEFCHRVVFDNCGTSGTRVEFTLPYGISPTPPSIGVSAKQLHLRLRSEARAASAVHAEPGVSAALATDQSLMLMLRDSLTLECRIEDQELKPDAAVQPVYSISPGMVERVLAIFAPPQLVSTVVLTFEEYHRIALYNSGTTGTHVEFTLPYGINSTSPATGVPAKQLRSRLRSKATATPISASNADSDRRSALATLRPTSAAGVHLLVFLRIAVYSTVQKTDDTTQVSAPPLASTTTNTDQLLTCPPPVPPAQATPVESPLLSAPTDKGKAPAFDIDDVPSSPIPANEAAEVEEDTTIEGEPGSERRRKRHPRARGGKKIQAAKARKMAREAEEAGRLAEEGTEVNDASVVDADENPAASTSTEGHREAPQENTSTDTNAIASGSNTNNASSSRRRQQTRGRRRTRTADAEAVQNGSDSQPQGRRRMRRRTGGTEAGAMRIANCHREAVGSDFVDIPPLRLGAPRTGSADEFSPAS</sequence>
<dbReference type="GeneID" id="72003288"/>
<feature type="compositionally biased region" description="Basic and acidic residues" evidence="1">
    <location>
        <begin position="787"/>
        <end position="799"/>
    </location>
</feature>
<protein>
    <submittedName>
        <fullName evidence="2">Uncharacterized protein</fullName>
    </submittedName>
</protein>
<keyword evidence="3" id="KW-1185">Reference proteome</keyword>
<dbReference type="Proteomes" id="UP000814176">
    <property type="component" value="Unassembled WGS sequence"/>
</dbReference>
<feature type="compositionally biased region" description="Polar residues" evidence="1">
    <location>
        <begin position="680"/>
        <end position="699"/>
    </location>
</feature>